<dbReference type="EMBL" id="CAFBLR010000107">
    <property type="protein sequence ID" value="CAB4878396.1"/>
    <property type="molecule type" value="Genomic_DNA"/>
</dbReference>
<gene>
    <name evidence="1" type="ORF">UFOPK3417_01139</name>
</gene>
<proteinExistence type="predicted"/>
<name>A0A6J7E617_9ZZZZ</name>
<organism evidence="1">
    <name type="scientific">freshwater metagenome</name>
    <dbReference type="NCBI Taxonomy" id="449393"/>
    <lineage>
        <taxon>unclassified sequences</taxon>
        <taxon>metagenomes</taxon>
        <taxon>ecological metagenomes</taxon>
    </lineage>
</organism>
<protein>
    <submittedName>
        <fullName evidence="1">Unannotated protein</fullName>
    </submittedName>
</protein>
<evidence type="ECO:0000313" key="1">
    <source>
        <dbReference type="EMBL" id="CAB4878396.1"/>
    </source>
</evidence>
<dbReference type="AlphaFoldDB" id="A0A6J7E617"/>
<reference evidence="1" key="1">
    <citation type="submission" date="2020-05" db="EMBL/GenBank/DDBJ databases">
        <authorList>
            <person name="Chiriac C."/>
            <person name="Salcher M."/>
            <person name="Ghai R."/>
            <person name="Kavagutti S V."/>
        </authorList>
    </citation>
    <scope>NUCLEOTIDE SEQUENCE</scope>
</reference>
<accession>A0A6J7E617</accession>
<sequence length="127" mass="13855">MDLLFSDVPTEQQLVTRQRVTVRTALRPEQPDIRGVVLAARVGAARDIDPDAADLGETFFLKPFADRLGETPRLCDSDVARVGTRARNDVAGQLRARSGHIDGHEGVVQRAPLRFGESAEHDVLTVG</sequence>